<reference evidence="4" key="2">
    <citation type="journal article" date="2014" name="ISME J.">
        <title>Microbial stratification in low pH oxic and suboxic macroscopic growths along an acid mine drainage.</title>
        <authorList>
            <person name="Mendez-Garcia C."/>
            <person name="Mesa V."/>
            <person name="Sprenger R.R."/>
            <person name="Richter M."/>
            <person name="Diez M.S."/>
            <person name="Solano J."/>
            <person name="Bargiela R."/>
            <person name="Golyshina O.V."/>
            <person name="Manteca A."/>
            <person name="Ramos J.L."/>
            <person name="Gallego J.R."/>
            <person name="Llorente I."/>
            <person name="Martins Dos Santos V.A."/>
            <person name="Jensen O.N."/>
            <person name="Pelaez A.I."/>
            <person name="Sanchez J."/>
            <person name="Ferrer M."/>
        </authorList>
    </citation>
    <scope>NUCLEOTIDE SEQUENCE</scope>
</reference>
<dbReference type="InterPro" id="IPR047647">
    <property type="entry name" value="ISAs1_transpos"/>
</dbReference>
<dbReference type="PANTHER" id="PTHR30298:SF0">
    <property type="entry name" value="PROTEIN YBFL-RELATED"/>
    <property type="match status" value="1"/>
</dbReference>
<evidence type="ECO:0000259" key="3">
    <source>
        <dbReference type="Pfam" id="PF13808"/>
    </source>
</evidence>
<dbReference type="InterPro" id="IPR002559">
    <property type="entry name" value="Transposase_11"/>
</dbReference>
<protein>
    <submittedName>
        <fullName evidence="4">Transposase, IS4 family protein</fullName>
    </submittedName>
</protein>
<organism evidence="4">
    <name type="scientific">mine drainage metagenome</name>
    <dbReference type="NCBI Taxonomy" id="410659"/>
    <lineage>
        <taxon>unclassified sequences</taxon>
        <taxon>metagenomes</taxon>
        <taxon>ecological metagenomes</taxon>
    </lineage>
</organism>
<name>T1CTB5_9ZZZZ</name>
<feature type="domain" description="H repeat-associated protein N-terminal" evidence="3">
    <location>
        <begin position="4"/>
        <end position="97"/>
    </location>
</feature>
<dbReference type="EMBL" id="AUZY01002633">
    <property type="protein sequence ID" value="EQD71899.1"/>
    <property type="molecule type" value="Genomic_DNA"/>
</dbReference>
<dbReference type="InterPro" id="IPR032806">
    <property type="entry name" value="YbfD_N"/>
</dbReference>
<proteinExistence type="predicted"/>
<dbReference type="GO" id="GO:0003677">
    <property type="term" value="F:DNA binding"/>
    <property type="evidence" value="ECO:0007669"/>
    <property type="project" value="InterPro"/>
</dbReference>
<sequence>SLLDALERIPDPRHRRGIRHRQDSMLALAVCGVLSGARSVAALGEWAADLPPEALQRLQCRWHPQLKRHIAPSGVTLWRLLRQVSAEELEEVVGQWLAAQVTGVGAVAMDGKTVRGAKGEGGALQLLAAMAHDQGVVLHQRKVADKQNEIPVAREVIKKLDLKGKMVTLDALHTQRETAQLLLDQGADYLLTVKGNQPQLQAALELIPDSSFSPSAGHHGQGSRAAGGAPLQEH</sequence>
<dbReference type="InterPro" id="IPR051698">
    <property type="entry name" value="Transposase_11-like"/>
</dbReference>
<feature type="region of interest" description="Disordered" evidence="1">
    <location>
        <begin position="211"/>
        <end position="234"/>
    </location>
</feature>
<reference evidence="4" key="1">
    <citation type="submission" date="2013-08" db="EMBL/GenBank/DDBJ databases">
        <authorList>
            <person name="Mendez C."/>
            <person name="Richter M."/>
            <person name="Ferrer M."/>
            <person name="Sanchez J."/>
        </authorList>
    </citation>
    <scope>NUCLEOTIDE SEQUENCE</scope>
</reference>
<feature type="non-terminal residue" evidence="4">
    <location>
        <position position="1"/>
    </location>
</feature>
<comment type="caution">
    <text evidence="4">The sequence shown here is derived from an EMBL/GenBank/DDBJ whole genome shotgun (WGS) entry which is preliminary data.</text>
</comment>
<evidence type="ECO:0000313" key="4">
    <source>
        <dbReference type="EMBL" id="EQD71899.1"/>
    </source>
</evidence>
<dbReference type="Pfam" id="PF13808">
    <property type="entry name" value="DDE_Tnp_1_assoc"/>
    <property type="match status" value="1"/>
</dbReference>
<evidence type="ECO:0000256" key="1">
    <source>
        <dbReference type="SAM" id="MobiDB-lite"/>
    </source>
</evidence>
<feature type="domain" description="Transposase IS4-like" evidence="2">
    <location>
        <begin position="107"/>
        <end position="197"/>
    </location>
</feature>
<dbReference type="AlphaFoldDB" id="T1CTB5"/>
<accession>T1CTB5</accession>
<dbReference type="NCBIfam" id="NF033564">
    <property type="entry name" value="transpos_ISAs1"/>
    <property type="match status" value="1"/>
</dbReference>
<evidence type="ECO:0000259" key="2">
    <source>
        <dbReference type="Pfam" id="PF01609"/>
    </source>
</evidence>
<dbReference type="PANTHER" id="PTHR30298">
    <property type="entry name" value="H REPEAT-ASSOCIATED PREDICTED TRANSPOSASE"/>
    <property type="match status" value="1"/>
</dbReference>
<dbReference type="Pfam" id="PF01609">
    <property type="entry name" value="DDE_Tnp_1"/>
    <property type="match status" value="1"/>
</dbReference>
<gene>
    <name evidence="4" type="ORF">B1B_04192</name>
</gene>
<dbReference type="GO" id="GO:0006313">
    <property type="term" value="P:DNA transposition"/>
    <property type="evidence" value="ECO:0007669"/>
    <property type="project" value="InterPro"/>
</dbReference>
<dbReference type="GO" id="GO:0004803">
    <property type="term" value="F:transposase activity"/>
    <property type="evidence" value="ECO:0007669"/>
    <property type="project" value="InterPro"/>
</dbReference>